<dbReference type="AlphaFoldDB" id="A0A0J6D490"/>
<dbReference type="InterPro" id="IPR028087">
    <property type="entry name" value="Tad_N"/>
</dbReference>
<evidence type="ECO:0000256" key="1">
    <source>
        <dbReference type="SAM" id="Phobius"/>
    </source>
</evidence>
<gene>
    <name evidence="3" type="ORF">AB986_07725</name>
</gene>
<protein>
    <recommendedName>
        <fullName evidence="2">Putative Flp pilus-assembly TadG-like N-terminal domain-containing protein</fullName>
    </recommendedName>
</protein>
<reference evidence="3" key="1">
    <citation type="submission" date="2015-06" db="EMBL/GenBank/DDBJ databases">
        <authorList>
            <person name="Liu B."/>
            <person name="Wang J."/>
            <person name="Zhu Y."/>
            <person name="Liu G."/>
            <person name="Chen Q."/>
            <person name="Zheng C."/>
            <person name="Che J."/>
            <person name="Ge C."/>
            <person name="Shi H."/>
            <person name="Pan Z."/>
            <person name="Liu X."/>
        </authorList>
    </citation>
    <scope>NUCLEOTIDE SEQUENCE [LARGE SCALE GENOMIC DNA]</scope>
    <source>
        <strain evidence="3">DSM 16346</strain>
    </source>
</reference>
<comment type="caution">
    <text evidence="3">The sequence shown here is derived from an EMBL/GenBank/DDBJ whole genome shotgun (WGS) entry which is preliminary data.</text>
</comment>
<dbReference type="EMBL" id="LELK01000001">
    <property type="protein sequence ID" value="KMM39109.1"/>
    <property type="molecule type" value="Genomic_DNA"/>
</dbReference>
<evidence type="ECO:0000313" key="3">
    <source>
        <dbReference type="EMBL" id="KMM39109.1"/>
    </source>
</evidence>
<proteinExistence type="predicted"/>
<dbReference type="Pfam" id="PF13400">
    <property type="entry name" value="Tad"/>
    <property type="match status" value="1"/>
</dbReference>
<dbReference type="Proteomes" id="UP000035996">
    <property type="component" value="Unassembled WGS sequence"/>
</dbReference>
<organism evidence="3 4">
    <name type="scientific">Guptibacillus hwajinpoensis</name>
    <dbReference type="NCBI Taxonomy" id="208199"/>
    <lineage>
        <taxon>Bacteria</taxon>
        <taxon>Bacillati</taxon>
        <taxon>Bacillota</taxon>
        <taxon>Bacilli</taxon>
        <taxon>Bacillales</taxon>
        <taxon>Guptibacillaceae</taxon>
        <taxon>Guptibacillus</taxon>
    </lineage>
</organism>
<dbReference type="RefSeq" id="WP_048310279.1">
    <property type="nucleotide sequence ID" value="NZ_CP119526.1"/>
</dbReference>
<feature type="domain" description="Putative Flp pilus-assembly TadG-like N-terminal" evidence="2">
    <location>
        <begin position="13"/>
        <end position="59"/>
    </location>
</feature>
<name>A0A0J6D490_9BACL</name>
<sequence>MKALRSLLKSERGNVAVMFAISMTVLLGATAMVVDIGRLYHEKRILQNAMDASALAGAQGLLTSQARASTLAKEYADKNAFPIGSGDLTITSQSIKVAKESTVPMTFARIFGIQQASVSASAKAEVGLLKSVKRITPITIEYTAIPHETQLKCDNPGKNKGNCGYLDINSNGASGLATNIINGVELAPGTKFVQTEPGQKWGPVKNAFQTLIDNDATKPHCQSAATADKSCDRIIIIPLIKTWAGVNGKSLVEIVGFASYWLERVEDDKQIVGKFKETVSSGEIGGSGPGNVYGVKLVE</sequence>
<evidence type="ECO:0000259" key="2">
    <source>
        <dbReference type="Pfam" id="PF13400"/>
    </source>
</evidence>
<dbReference type="STRING" id="157733.AB986_07725"/>
<evidence type="ECO:0000313" key="4">
    <source>
        <dbReference type="Proteomes" id="UP000035996"/>
    </source>
</evidence>
<keyword evidence="1" id="KW-0472">Membrane</keyword>
<keyword evidence="1" id="KW-1133">Transmembrane helix</keyword>
<keyword evidence="1" id="KW-0812">Transmembrane</keyword>
<keyword evidence="4" id="KW-1185">Reference proteome</keyword>
<dbReference type="OrthoDB" id="2830515at2"/>
<feature type="transmembrane region" description="Helical" evidence="1">
    <location>
        <begin position="15"/>
        <end position="34"/>
    </location>
</feature>
<accession>A0A0J6D490</accession>